<reference evidence="1 2" key="1">
    <citation type="submission" date="2024-03" db="EMBL/GenBank/DDBJ databases">
        <title>The Acrasis kona genome and developmental transcriptomes reveal deep origins of eukaryotic multicellular pathways.</title>
        <authorList>
            <person name="Sheikh S."/>
            <person name="Fu C.-J."/>
            <person name="Brown M.W."/>
            <person name="Baldauf S.L."/>
        </authorList>
    </citation>
    <scope>NUCLEOTIDE SEQUENCE [LARGE SCALE GENOMIC DNA]</scope>
    <source>
        <strain evidence="1 2">ATCC MYA-3509</strain>
    </source>
</reference>
<evidence type="ECO:0000313" key="2">
    <source>
        <dbReference type="Proteomes" id="UP001431209"/>
    </source>
</evidence>
<proteinExistence type="predicted"/>
<sequence length="291" mass="33081">MSYKRRPTLFNKDALRSFRSIQYSTYKPRPTNVISYILDQNYNVIEDLPPKYNIREMTSIYVQGIIRGLGSTSMCKTLLNNINSFTKHQQQIMVDGSGANWAMGIYTSAVISHLDKDFYSCMNDIVKRFDYPSLQAMLEAELKYLSSDKNPWTQSRILSERPIMVEIDRCLQRTTPDLAASNSPAIINNDYSKFISLIKPGDDVDVTPQDSVLQKAQKSNVAIVKYCNQYILPRDLPYNENTALNLGAAKFELGLCMTAKLCASKISSCMSNGQSIFECITHKDVFECYKK</sequence>
<evidence type="ECO:0000313" key="1">
    <source>
        <dbReference type="EMBL" id="KAL0484539.1"/>
    </source>
</evidence>
<comment type="caution">
    <text evidence="1">The sequence shown here is derived from an EMBL/GenBank/DDBJ whole genome shotgun (WGS) entry which is preliminary data.</text>
</comment>
<name>A0AAW2Z557_9EUKA</name>
<organism evidence="1 2">
    <name type="scientific">Acrasis kona</name>
    <dbReference type="NCBI Taxonomy" id="1008807"/>
    <lineage>
        <taxon>Eukaryota</taxon>
        <taxon>Discoba</taxon>
        <taxon>Heterolobosea</taxon>
        <taxon>Tetramitia</taxon>
        <taxon>Eutetramitia</taxon>
        <taxon>Acrasidae</taxon>
        <taxon>Acrasis</taxon>
    </lineage>
</organism>
<dbReference type="EMBL" id="JAOPGA020001054">
    <property type="protein sequence ID" value="KAL0484539.1"/>
    <property type="molecule type" value="Genomic_DNA"/>
</dbReference>
<gene>
    <name evidence="1" type="ORF">AKO1_011626</name>
</gene>
<accession>A0AAW2Z557</accession>
<dbReference type="Proteomes" id="UP001431209">
    <property type="component" value="Unassembled WGS sequence"/>
</dbReference>
<keyword evidence="2" id="KW-1185">Reference proteome</keyword>
<protein>
    <submittedName>
        <fullName evidence="1">Beta-glucosidase</fullName>
    </submittedName>
</protein>
<dbReference type="AlphaFoldDB" id="A0AAW2Z557"/>